<evidence type="ECO:0000313" key="4">
    <source>
        <dbReference type="EMBL" id="RFU15302.1"/>
    </source>
</evidence>
<protein>
    <submittedName>
        <fullName evidence="4">Cupin domain-containing protein</fullName>
    </submittedName>
</protein>
<dbReference type="OrthoDB" id="116921at2"/>
<comment type="caution">
    <text evidence="4">The sequence shown here is derived from an EMBL/GenBank/DDBJ whole genome shotgun (WGS) entry which is preliminary data.</text>
</comment>
<dbReference type="GO" id="GO:0046872">
    <property type="term" value="F:metal ion binding"/>
    <property type="evidence" value="ECO:0007669"/>
    <property type="project" value="UniProtKB-KW"/>
</dbReference>
<reference evidence="4 5" key="1">
    <citation type="submission" date="2018-08" db="EMBL/GenBank/DDBJ databases">
        <title>Acidipila sp. 4G-K13, an acidobacterium isolated from forest soil.</title>
        <authorList>
            <person name="Gao Z.-H."/>
            <person name="Qiu L.-H."/>
        </authorList>
    </citation>
    <scope>NUCLEOTIDE SEQUENCE [LARGE SCALE GENOMIC DNA]</scope>
    <source>
        <strain evidence="4 5">4G-K13</strain>
    </source>
</reference>
<dbReference type="InterPro" id="IPR051610">
    <property type="entry name" value="GPI/OXD"/>
</dbReference>
<evidence type="ECO:0000256" key="1">
    <source>
        <dbReference type="ARBA" id="ARBA00022723"/>
    </source>
</evidence>
<evidence type="ECO:0000313" key="5">
    <source>
        <dbReference type="Proteomes" id="UP000264702"/>
    </source>
</evidence>
<dbReference type="RefSeq" id="WP_117302137.1">
    <property type="nucleotide sequence ID" value="NZ_QVQT02000006.1"/>
</dbReference>
<dbReference type="CDD" id="cd02208">
    <property type="entry name" value="cupin_RmlC-like"/>
    <property type="match status" value="1"/>
</dbReference>
<name>A0A372IK30_9BACT</name>
<dbReference type="EMBL" id="QVQT01000006">
    <property type="protein sequence ID" value="RFU15302.1"/>
    <property type="molecule type" value="Genomic_DNA"/>
</dbReference>
<feature type="chain" id="PRO_5017085879" evidence="2">
    <location>
        <begin position="25"/>
        <end position="296"/>
    </location>
</feature>
<keyword evidence="1" id="KW-0479">Metal-binding</keyword>
<sequence>MIFKRPRTLIVLSLAASCASLFHAEDRQIDPTWLYRGVSSVAAKPSDITSPTCHYKPLFGAGDKDTSVVVGVARYGEVTVDPGGACASVQYPQEDQVYVVLSGTGSAQYGNQDVPLKTEDYLYIPSAVSHTLKNPSAKPLVAVIMGFRTKGFEPVAPPKGPLKANIEDVPTALVQGHPDSTRYRLLMGDVDSKRDRIAAGRVLTSLFLMEIAPGGTNFPHHHEREEEIYLVLSGHGTMVAGGGMDGTAGRHPAKPGDAYFFRLNATVGYYSAPNVPSRILCVRSWYPGLVKKGMEH</sequence>
<dbReference type="SUPFAM" id="SSF51182">
    <property type="entry name" value="RmlC-like cupins"/>
    <property type="match status" value="2"/>
</dbReference>
<dbReference type="PROSITE" id="PS51257">
    <property type="entry name" value="PROKAR_LIPOPROTEIN"/>
    <property type="match status" value="1"/>
</dbReference>
<organism evidence="4 5">
    <name type="scientific">Paracidobacterium acidisoli</name>
    <dbReference type="NCBI Taxonomy" id="2303751"/>
    <lineage>
        <taxon>Bacteria</taxon>
        <taxon>Pseudomonadati</taxon>
        <taxon>Acidobacteriota</taxon>
        <taxon>Terriglobia</taxon>
        <taxon>Terriglobales</taxon>
        <taxon>Acidobacteriaceae</taxon>
        <taxon>Paracidobacterium</taxon>
    </lineage>
</organism>
<dbReference type="Pfam" id="PF07883">
    <property type="entry name" value="Cupin_2"/>
    <property type="match status" value="2"/>
</dbReference>
<evidence type="ECO:0000259" key="3">
    <source>
        <dbReference type="Pfam" id="PF07883"/>
    </source>
</evidence>
<dbReference type="InterPro" id="IPR014710">
    <property type="entry name" value="RmlC-like_jellyroll"/>
</dbReference>
<accession>A0A372IK30</accession>
<feature type="signal peptide" evidence="2">
    <location>
        <begin position="1"/>
        <end position="24"/>
    </location>
</feature>
<dbReference type="PANTHER" id="PTHR35848:SF6">
    <property type="entry name" value="CUPIN TYPE-2 DOMAIN-CONTAINING PROTEIN"/>
    <property type="match status" value="1"/>
</dbReference>
<dbReference type="Proteomes" id="UP000264702">
    <property type="component" value="Unassembled WGS sequence"/>
</dbReference>
<dbReference type="InterPro" id="IPR013096">
    <property type="entry name" value="Cupin_2"/>
</dbReference>
<evidence type="ECO:0000256" key="2">
    <source>
        <dbReference type="SAM" id="SignalP"/>
    </source>
</evidence>
<keyword evidence="5" id="KW-1185">Reference proteome</keyword>
<dbReference type="Gene3D" id="2.60.120.10">
    <property type="entry name" value="Jelly Rolls"/>
    <property type="match status" value="1"/>
</dbReference>
<dbReference type="InterPro" id="IPR011051">
    <property type="entry name" value="RmlC_Cupin_sf"/>
</dbReference>
<proteinExistence type="predicted"/>
<keyword evidence="2" id="KW-0732">Signal</keyword>
<feature type="domain" description="Cupin type-2" evidence="3">
    <location>
        <begin position="207"/>
        <end position="282"/>
    </location>
</feature>
<dbReference type="PANTHER" id="PTHR35848">
    <property type="entry name" value="OXALATE-BINDING PROTEIN"/>
    <property type="match status" value="1"/>
</dbReference>
<gene>
    <name evidence="4" type="ORF">D0Y96_16590</name>
</gene>
<dbReference type="AlphaFoldDB" id="A0A372IK30"/>
<feature type="domain" description="Cupin type-2" evidence="3">
    <location>
        <begin position="77"/>
        <end position="143"/>
    </location>
</feature>